<dbReference type="RefSeq" id="WP_091594888.1">
    <property type="nucleotide sequence ID" value="NZ_FNEE01000008.1"/>
</dbReference>
<name>A0A1G8W8D2_9HYPH</name>
<dbReference type="GO" id="GO:0097367">
    <property type="term" value="F:carbohydrate derivative binding"/>
    <property type="evidence" value="ECO:0007669"/>
    <property type="project" value="InterPro"/>
</dbReference>
<dbReference type="SUPFAM" id="SSF54631">
    <property type="entry name" value="CBS-domain pair"/>
    <property type="match status" value="1"/>
</dbReference>
<dbReference type="Pfam" id="PF01380">
    <property type="entry name" value="SIS"/>
    <property type="match status" value="1"/>
</dbReference>
<gene>
    <name evidence="10" type="ORF">SAMN05428953_108224</name>
</gene>
<dbReference type="EMBL" id="FNEE01000008">
    <property type="protein sequence ID" value="SDJ74373.1"/>
    <property type="molecule type" value="Genomic_DNA"/>
</dbReference>
<dbReference type="NCBIfam" id="TIGR00393">
    <property type="entry name" value="kpsF"/>
    <property type="match status" value="1"/>
</dbReference>
<reference evidence="11" key="1">
    <citation type="submission" date="2016-10" db="EMBL/GenBank/DDBJ databases">
        <authorList>
            <person name="Varghese N."/>
            <person name="Submissions S."/>
        </authorList>
    </citation>
    <scope>NUCLEOTIDE SEQUENCE [LARGE SCALE GENOMIC DNA]</scope>
    <source>
        <strain evidence="11">CGMCC 1.11022</strain>
    </source>
</reference>
<feature type="domain" description="CBS" evidence="8">
    <location>
        <begin position="282"/>
        <end position="333"/>
    </location>
</feature>
<comment type="similarity">
    <text evidence="1 4">Belongs to the SIS family. GutQ/KpsF subfamily.</text>
</comment>
<evidence type="ECO:0000256" key="3">
    <source>
        <dbReference type="ARBA" id="ARBA00023122"/>
    </source>
</evidence>
<feature type="binding site" evidence="5">
    <location>
        <position position="90"/>
    </location>
    <ligand>
        <name>Zn(2+)</name>
        <dbReference type="ChEBI" id="CHEBI:29105"/>
    </ligand>
</feature>
<evidence type="ECO:0000256" key="7">
    <source>
        <dbReference type="PROSITE-ProRule" id="PRU00703"/>
    </source>
</evidence>
<dbReference type="InterPro" id="IPR046342">
    <property type="entry name" value="CBS_dom_sf"/>
</dbReference>
<dbReference type="SUPFAM" id="SSF53697">
    <property type="entry name" value="SIS domain"/>
    <property type="match status" value="1"/>
</dbReference>
<accession>A0A1G8W8D2</accession>
<feature type="site" description="Catalytically relevant" evidence="6">
    <location>
        <position position="160"/>
    </location>
</feature>
<dbReference type="InterPro" id="IPR004800">
    <property type="entry name" value="KdsD/KpsF-type"/>
</dbReference>
<feature type="site" description="Catalytically relevant" evidence="6">
    <location>
        <position position="119"/>
    </location>
</feature>
<evidence type="ECO:0000313" key="10">
    <source>
        <dbReference type="EMBL" id="SDJ74373.1"/>
    </source>
</evidence>
<feature type="domain" description="SIS" evidence="9">
    <location>
        <begin position="49"/>
        <end position="192"/>
    </location>
</feature>
<evidence type="ECO:0000259" key="9">
    <source>
        <dbReference type="PROSITE" id="PS51464"/>
    </source>
</evidence>
<keyword evidence="2" id="KW-0677">Repeat</keyword>
<dbReference type="InterPro" id="IPR050986">
    <property type="entry name" value="GutQ/KpsF_isomerases"/>
</dbReference>
<keyword evidence="3 7" id="KW-0129">CBS domain</keyword>
<dbReference type="PROSITE" id="PS51464">
    <property type="entry name" value="SIS"/>
    <property type="match status" value="1"/>
</dbReference>
<dbReference type="GO" id="GO:0019146">
    <property type="term" value="F:arabinose-5-phosphate isomerase activity"/>
    <property type="evidence" value="ECO:0007669"/>
    <property type="project" value="UniProtKB-ARBA"/>
</dbReference>
<keyword evidence="5" id="KW-0862">Zinc</keyword>
<dbReference type="Proteomes" id="UP000198894">
    <property type="component" value="Unassembled WGS sequence"/>
</dbReference>
<feature type="domain" description="CBS" evidence="8">
    <location>
        <begin position="217"/>
        <end position="276"/>
    </location>
</feature>
<sequence>MHAGSPDKKRLDGQASIASALRTVATEQAGVAALAAALENGLTEPFARAVDMVSHIAGRVIVSGVGKSGHIGSKIAATLASTGTPAFFVHSAEANHGDLGMIARDDAIIAISWSGESRELKGIIAYSRRFSIPLIAVTAGERSALARAADVVLLLPRAPEACPHGLAPTTSTLLQLVIGDALAIALLEARGFTPDHFRTFHPGGQLGANLTQIREIMHVGDRLPLVPSGTGMREAILELSRKGFGCVAITAADGALIGIITDGDIRRHIGSNLLAMSVDQVMTKEPKTAGPDTLVATALQTINSSTISSLMVVEGRRPVGLVHLHDLLRIGAA</sequence>
<dbReference type="FunFam" id="3.40.50.10490:FF:000011">
    <property type="entry name" value="Arabinose 5-phosphate isomerase"/>
    <property type="match status" value="1"/>
</dbReference>
<keyword evidence="11" id="KW-1185">Reference proteome</keyword>
<dbReference type="PIRSF" id="PIRSF004692">
    <property type="entry name" value="KdsD_KpsF"/>
    <property type="match status" value="1"/>
</dbReference>
<dbReference type="PANTHER" id="PTHR42745:SF1">
    <property type="entry name" value="ARABINOSE 5-PHOSPHATE ISOMERASE KDSD"/>
    <property type="match status" value="1"/>
</dbReference>
<keyword evidence="5" id="KW-0479">Metal-binding</keyword>
<dbReference type="InterPro" id="IPR035474">
    <property type="entry name" value="SIS_Kpsf"/>
</dbReference>
<organism evidence="10 11">
    <name type="scientific">Mesorhizobium muleiense</name>
    <dbReference type="NCBI Taxonomy" id="1004279"/>
    <lineage>
        <taxon>Bacteria</taxon>
        <taxon>Pseudomonadati</taxon>
        <taxon>Pseudomonadota</taxon>
        <taxon>Alphaproteobacteria</taxon>
        <taxon>Hyphomicrobiales</taxon>
        <taxon>Phyllobacteriaceae</taxon>
        <taxon>Mesorhizobium</taxon>
    </lineage>
</organism>
<dbReference type="InterPro" id="IPR000644">
    <property type="entry name" value="CBS_dom"/>
</dbReference>
<dbReference type="GO" id="GO:0046872">
    <property type="term" value="F:metal ion binding"/>
    <property type="evidence" value="ECO:0007669"/>
    <property type="project" value="UniProtKB-KW"/>
</dbReference>
<evidence type="ECO:0000256" key="4">
    <source>
        <dbReference type="PIRNR" id="PIRNR004692"/>
    </source>
</evidence>
<dbReference type="InterPro" id="IPR046348">
    <property type="entry name" value="SIS_dom_sf"/>
</dbReference>
<dbReference type="Gene3D" id="3.10.580.10">
    <property type="entry name" value="CBS-domain"/>
    <property type="match status" value="1"/>
</dbReference>
<evidence type="ECO:0000259" key="8">
    <source>
        <dbReference type="PROSITE" id="PS51371"/>
    </source>
</evidence>
<dbReference type="PANTHER" id="PTHR42745">
    <property type="match status" value="1"/>
</dbReference>
<dbReference type="CDD" id="cd05014">
    <property type="entry name" value="SIS_Kpsf"/>
    <property type="match status" value="1"/>
</dbReference>
<evidence type="ECO:0000256" key="1">
    <source>
        <dbReference type="ARBA" id="ARBA00008165"/>
    </source>
</evidence>
<dbReference type="PROSITE" id="PS51371">
    <property type="entry name" value="CBS"/>
    <property type="match status" value="2"/>
</dbReference>
<dbReference type="CDD" id="cd04604">
    <property type="entry name" value="CBS_pair_SIS_assoc"/>
    <property type="match status" value="1"/>
</dbReference>
<feature type="site" description="Catalytically relevant" evidence="6">
    <location>
        <position position="67"/>
    </location>
</feature>
<feature type="site" description="Catalytically relevant" evidence="6">
    <location>
        <position position="201"/>
    </location>
</feature>
<dbReference type="Pfam" id="PF00571">
    <property type="entry name" value="CBS"/>
    <property type="match status" value="2"/>
</dbReference>
<dbReference type="Gene3D" id="3.40.50.10490">
    <property type="entry name" value="Glucose-6-phosphate isomerase like protein, domain 1"/>
    <property type="match status" value="1"/>
</dbReference>
<dbReference type="AlphaFoldDB" id="A0A1G8W8D2"/>
<keyword evidence="10" id="KW-0413">Isomerase</keyword>
<dbReference type="SMART" id="SM00116">
    <property type="entry name" value="CBS"/>
    <property type="match status" value="2"/>
</dbReference>
<evidence type="ECO:0000256" key="5">
    <source>
        <dbReference type="PIRSR" id="PIRSR004692-2"/>
    </source>
</evidence>
<dbReference type="GO" id="GO:0005975">
    <property type="term" value="P:carbohydrate metabolic process"/>
    <property type="evidence" value="ECO:0007669"/>
    <property type="project" value="InterPro"/>
</dbReference>
<dbReference type="GO" id="GO:1901135">
    <property type="term" value="P:carbohydrate derivative metabolic process"/>
    <property type="evidence" value="ECO:0007669"/>
    <property type="project" value="InterPro"/>
</dbReference>
<evidence type="ECO:0000256" key="2">
    <source>
        <dbReference type="ARBA" id="ARBA00022737"/>
    </source>
</evidence>
<evidence type="ECO:0000313" key="11">
    <source>
        <dbReference type="Proteomes" id="UP000198894"/>
    </source>
</evidence>
<evidence type="ECO:0000256" key="6">
    <source>
        <dbReference type="PIRSR" id="PIRSR004692-3"/>
    </source>
</evidence>
<protein>
    <submittedName>
        <fullName evidence="10">Arabinose-5-phosphate isomerase</fullName>
    </submittedName>
</protein>
<dbReference type="InterPro" id="IPR001347">
    <property type="entry name" value="SIS_dom"/>
</dbReference>
<proteinExistence type="inferred from homology"/>